<keyword evidence="2" id="KW-0804">Transcription</keyword>
<evidence type="ECO:0000256" key="2">
    <source>
        <dbReference type="ARBA" id="ARBA00023163"/>
    </source>
</evidence>
<dbReference type="PANTHER" id="PTHR46011">
    <property type="entry name" value="NUCLEAR HORMONE RECEPTOR FAMILY MEMBER NHR-86-RELATED"/>
    <property type="match status" value="1"/>
</dbReference>
<name>A0A914P6H3_9BILA</name>
<proteinExistence type="predicted"/>
<dbReference type="WBParaSite" id="PDA_v2.g10305.t1">
    <property type="protein sequence ID" value="PDA_v2.g10305.t1"/>
    <property type="gene ID" value="PDA_v2.g10305"/>
</dbReference>
<feature type="compositionally biased region" description="Polar residues" evidence="4">
    <location>
        <begin position="1"/>
        <end position="13"/>
    </location>
</feature>
<organism evidence="6 7">
    <name type="scientific">Panagrolaimus davidi</name>
    <dbReference type="NCBI Taxonomy" id="227884"/>
    <lineage>
        <taxon>Eukaryota</taxon>
        <taxon>Metazoa</taxon>
        <taxon>Ecdysozoa</taxon>
        <taxon>Nematoda</taxon>
        <taxon>Chromadorea</taxon>
        <taxon>Rhabditida</taxon>
        <taxon>Tylenchina</taxon>
        <taxon>Panagrolaimomorpha</taxon>
        <taxon>Panagrolaimoidea</taxon>
        <taxon>Panagrolaimidae</taxon>
        <taxon>Panagrolaimus</taxon>
    </lineage>
</organism>
<dbReference type="Pfam" id="PF00104">
    <property type="entry name" value="Hormone_recep"/>
    <property type="match status" value="1"/>
</dbReference>
<evidence type="ECO:0000256" key="4">
    <source>
        <dbReference type="SAM" id="MobiDB-lite"/>
    </source>
</evidence>
<feature type="region of interest" description="Disordered" evidence="4">
    <location>
        <begin position="1"/>
        <end position="34"/>
    </location>
</feature>
<dbReference type="SUPFAM" id="SSF48508">
    <property type="entry name" value="Nuclear receptor ligand-binding domain"/>
    <property type="match status" value="1"/>
</dbReference>
<keyword evidence="3" id="KW-0675">Receptor</keyword>
<dbReference type="InterPro" id="IPR035500">
    <property type="entry name" value="NHR-like_dom_sf"/>
</dbReference>
<keyword evidence="6" id="KW-1185">Reference proteome</keyword>
<evidence type="ECO:0000313" key="7">
    <source>
        <dbReference type="WBParaSite" id="PDA_v2.g10305.t1"/>
    </source>
</evidence>
<feature type="compositionally biased region" description="Low complexity" evidence="4">
    <location>
        <begin position="14"/>
        <end position="34"/>
    </location>
</feature>
<feature type="domain" description="NR LBD" evidence="5">
    <location>
        <begin position="379"/>
        <end position="546"/>
    </location>
</feature>
<evidence type="ECO:0000256" key="1">
    <source>
        <dbReference type="ARBA" id="ARBA00023015"/>
    </source>
</evidence>
<protein>
    <submittedName>
        <fullName evidence="7">NR LBD domain-containing protein</fullName>
    </submittedName>
</protein>
<dbReference type="AlphaFoldDB" id="A0A914P6H3"/>
<dbReference type="InterPro" id="IPR000536">
    <property type="entry name" value="Nucl_hrmn_rcpt_lig-bd"/>
</dbReference>
<evidence type="ECO:0000313" key="6">
    <source>
        <dbReference type="Proteomes" id="UP000887578"/>
    </source>
</evidence>
<keyword evidence="1" id="KW-0805">Transcription regulation</keyword>
<evidence type="ECO:0000259" key="5">
    <source>
        <dbReference type="Pfam" id="PF00104"/>
    </source>
</evidence>
<sequence length="579" mass="66200">MTSPTNIILPSISNDTDTTTNPDPTIFNNDPPTFPSPLTTATPTSLFYTSSTTTPASSSSSISITNGISAALASPPPPTLQPEIAWEEVTIQIDKFLQAASYAAYKKYGTNIAIISFKFSKNFLQNSIKDYIWFNKEIQSSNPTHYLVPFRNGNRIVLADFNVMDKQLGYYDTIKEPWSNDFFLLKYSIEKYLSIHFDIADPGNINSTINDMEIPSFAHICRIAEEICFNGKNRKLNRFVIEDEAERIKRLLTMISMDGWKGEWLSTIKDTQINGIIQDVIMGAAATTPSLVNGQNASLSVVGRGGNGQATAAGGGLAPRKSIDGERRTVESINRRFNITQPTMETYEKKYPILSKMLKVYLNFTKLRMDRYKTTPERQFTVRNTFNYKEYIDMNHFDATDGLKLFDDFPFLADLQESEKAALIKRFREPFLMFERIYDTLNTVGNALDNQYIMLQNGYCFHFNTLNQTQMSPEMSNVFKVVFSAWNTLLPIVRKINPDIMEAVYIFCCILLNSTYLDIPLSEAGDEIVRRGRLVILKEMKEFYNYDDVQWERIYLLRHVMLITEDSVREYKKKVVNIV</sequence>
<accession>A0A914P6H3</accession>
<dbReference type="Proteomes" id="UP000887578">
    <property type="component" value="Unplaced"/>
</dbReference>
<reference evidence="7" key="1">
    <citation type="submission" date="2022-11" db="UniProtKB">
        <authorList>
            <consortium name="WormBaseParasite"/>
        </authorList>
    </citation>
    <scope>IDENTIFICATION</scope>
</reference>
<dbReference type="Gene3D" id="1.10.565.10">
    <property type="entry name" value="Retinoid X Receptor"/>
    <property type="match status" value="1"/>
</dbReference>
<evidence type="ECO:0000256" key="3">
    <source>
        <dbReference type="ARBA" id="ARBA00023170"/>
    </source>
</evidence>